<dbReference type="AlphaFoldDB" id="A0A0U1CZS6"/>
<proteinExistence type="predicted"/>
<feature type="region of interest" description="Disordered" evidence="1">
    <location>
        <begin position="1"/>
        <end position="45"/>
    </location>
</feature>
<gene>
    <name evidence="2" type="ORF">BN970_00514</name>
</gene>
<accession>A0A0U1CZS6</accession>
<reference evidence="2 3" key="1">
    <citation type="submission" date="2015-03" db="EMBL/GenBank/DDBJ databases">
        <authorList>
            <person name="Murphy D."/>
        </authorList>
    </citation>
    <scope>NUCLEOTIDE SEQUENCE [LARGE SCALE GENOMIC DNA]</scope>
    <source>
        <strain evidence="2 3">D16</strain>
    </source>
</reference>
<evidence type="ECO:0000313" key="3">
    <source>
        <dbReference type="Proteomes" id="UP000182227"/>
    </source>
</evidence>
<organism evidence="2 3">
    <name type="scientific">Mycolicibacterium conceptionense</name>
    <dbReference type="NCBI Taxonomy" id="451644"/>
    <lineage>
        <taxon>Bacteria</taxon>
        <taxon>Bacillati</taxon>
        <taxon>Actinomycetota</taxon>
        <taxon>Actinomycetes</taxon>
        <taxon>Mycobacteriales</taxon>
        <taxon>Mycobacteriaceae</taxon>
        <taxon>Mycolicibacterium</taxon>
    </lineage>
</organism>
<protein>
    <submittedName>
        <fullName evidence="2">Uncharacterized protein</fullName>
    </submittedName>
</protein>
<feature type="compositionally biased region" description="Polar residues" evidence="1">
    <location>
        <begin position="16"/>
        <end position="25"/>
    </location>
</feature>
<evidence type="ECO:0000256" key="1">
    <source>
        <dbReference type="SAM" id="MobiDB-lite"/>
    </source>
</evidence>
<sequence>MPQPSSRSGIGPTGVHSGSTNSSSVARCPAATISLSTPENATTTPTTNIAATLTHGYGASTVPSTIKTAPLTARPP</sequence>
<dbReference type="Proteomes" id="UP000182227">
    <property type="component" value="Unassembled WGS sequence"/>
</dbReference>
<name>A0A0U1CZS6_9MYCO</name>
<evidence type="ECO:0000313" key="2">
    <source>
        <dbReference type="EMBL" id="CQD03621.1"/>
    </source>
</evidence>
<dbReference type="EMBL" id="CTEF01000001">
    <property type="protein sequence ID" value="CQD03621.1"/>
    <property type="molecule type" value="Genomic_DNA"/>
</dbReference>